<feature type="transmembrane region" description="Helical" evidence="1">
    <location>
        <begin position="55"/>
        <end position="88"/>
    </location>
</feature>
<name>A0AAV9HEL2_9PEZI</name>
<evidence type="ECO:0008006" key="4">
    <source>
        <dbReference type="Google" id="ProtNLM"/>
    </source>
</evidence>
<dbReference type="Proteomes" id="UP001321749">
    <property type="component" value="Unassembled WGS sequence"/>
</dbReference>
<sequence>MSSNFYFDSFLFFFFFLFYFFPFSFSSFFFGLLARRGVAQEWRWRWRWRFLFDGYAPRVSPYTYCGISFTFFLVPFLCSVICLIRLFLFKPLLFLGAARSKTVSLFLCLPLLLLALLNFTYFKMGNLTTLRSLGNGRE</sequence>
<evidence type="ECO:0000256" key="1">
    <source>
        <dbReference type="SAM" id="Phobius"/>
    </source>
</evidence>
<keyword evidence="1" id="KW-0472">Membrane</keyword>
<dbReference type="EMBL" id="MU865087">
    <property type="protein sequence ID" value="KAK4457993.1"/>
    <property type="molecule type" value="Genomic_DNA"/>
</dbReference>
<gene>
    <name evidence="2" type="ORF">QBC42DRAFT_29822</name>
</gene>
<keyword evidence="1" id="KW-0812">Transmembrane</keyword>
<keyword evidence="1" id="KW-1133">Transmembrane helix</keyword>
<comment type="caution">
    <text evidence="2">The sequence shown here is derived from an EMBL/GenBank/DDBJ whole genome shotgun (WGS) entry which is preliminary data.</text>
</comment>
<feature type="transmembrane region" description="Helical" evidence="1">
    <location>
        <begin position="12"/>
        <end position="34"/>
    </location>
</feature>
<evidence type="ECO:0000313" key="3">
    <source>
        <dbReference type="Proteomes" id="UP001321749"/>
    </source>
</evidence>
<protein>
    <recommendedName>
        <fullName evidence="4">NADH dehydrogenase subunit 1</fullName>
    </recommendedName>
</protein>
<accession>A0AAV9HEL2</accession>
<reference evidence="2" key="2">
    <citation type="submission" date="2023-06" db="EMBL/GenBank/DDBJ databases">
        <authorList>
            <consortium name="Lawrence Berkeley National Laboratory"/>
            <person name="Mondo S.J."/>
            <person name="Hensen N."/>
            <person name="Bonometti L."/>
            <person name="Westerberg I."/>
            <person name="Brannstrom I.O."/>
            <person name="Guillou S."/>
            <person name="Cros-Aarteil S."/>
            <person name="Calhoun S."/>
            <person name="Haridas S."/>
            <person name="Kuo A."/>
            <person name="Pangilinan J."/>
            <person name="Riley R."/>
            <person name="Labutti K."/>
            <person name="Andreopoulos B."/>
            <person name="Lipzen A."/>
            <person name="Chen C."/>
            <person name="Yanf M."/>
            <person name="Daum C."/>
            <person name="Ng V."/>
            <person name="Clum A."/>
            <person name="Steindorff A."/>
            <person name="Ohm R."/>
            <person name="Martin F."/>
            <person name="Silar P."/>
            <person name="Natvig D."/>
            <person name="Lalanne C."/>
            <person name="Gautier V."/>
            <person name="Ament-Velasquez S.L."/>
            <person name="Kruys A."/>
            <person name="Hutchinson M.I."/>
            <person name="Powell A.J."/>
            <person name="Barry K."/>
            <person name="Miller A.N."/>
            <person name="Grigoriev I.V."/>
            <person name="Debuchy R."/>
            <person name="Gladieux P."/>
            <person name="Thoren M.H."/>
            <person name="Johannesson H."/>
        </authorList>
    </citation>
    <scope>NUCLEOTIDE SEQUENCE</scope>
    <source>
        <strain evidence="2">PSN324</strain>
    </source>
</reference>
<proteinExistence type="predicted"/>
<reference evidence="2" key="1">
    <citation type="journal article" date="2023" name="Mol. Phylogenet. Evol.">
        <title>Genome-scale phylogeny and comparative genomics of the fungal order Sordariales.</title>
        <authorList>
            <person name="Hensen N."/>
            <person name="Bonometti L."/>
            <person name="Westerberg I."/>
            <person name="Brannstrom I.O."/>
            <person name="Guillou S."/>
            <person name="Cros-Aarteil S."/>
            <person name="Calhoun S."/>
            <person name="Haridas S."/>
            <person name="Kuo A."/>
            <person name="Mondo S."/>
            <person name="Pangilinan J."/>
            <person name="Riley R."/>
            <person name="LaButti K."/>
            <person name="Andreopoulos B."/>
            <person name="Lipzen A."/>
            <person name="Chen C."/>
            <person name="Yan M."/>
            <person name="Daum C."/>
            <person name="Ng V."/>
            <person name="Clum A."/>
            <person name="Steindorff A."/>
            <person name="Ohm R.A."/>
            <person name="Martin F."/>
            <person name="Silar P."/>
            <person name="Natvig D.O."/>
            <person name="Lalanne C."/>
            <person name="Gautier V."/>
            <person name="Ament-Velasquez S.L."/>
            <person name="Kruys A."/>
            <person name="Hutchinson M.I."/>
            <person name="Powell A.J."/>
            <person name="Barry K."/>
            <person name="Miller A.N."/>
            <person name="Grigoriev I.V."/>
            <person name="Debuchy R."/>
            <person name="Gladieux P."/>
            <person name="Hiltunen Thoren M."/>
            <person name="Johannesson H."/>
        </authorList>
    </citation>
    <scope>NUCLEOTIDE SEQUENCE</scope>
    <source>
        <strain evidence="2">PSN324</strain>
    </source>
</reference>
<feature type="transmembrane region" description="Helical" evidence="1">
    <location>
        <begin position="103"/>
        <end position="122"/>
    </location>
</feature>
<organism evidence="2 3">
    <name type="scientific">Cladorrhinum samala</name>
    <dbReference type="NCBI Taxonomy" id="585594"/>
    <lineage>
        <taxon>Eukaryota</taxon>
        <taxon>Fungi</taxon>
        <taxon>Dikarya</taxon>
        <taxon>Ascomycota</taxon>
        <taxon>Pezizomycotina</taxon>
        <taxon>Sordariomycetes</taxon>
        <taxon>Sordariomycetidae</taxon>
        <taxon>Sordariales</taxon>
        <taxon>Podosporaceae</taxon>
        <taxon>Cladorrhinum</taxon>
    </lineage>
</organism>
<dbReference type="AlphaFoldDB" id="A0AAV9HEL2"/>
<keyword evidence="3" id="KW-1185">Reference proteome</keyword>
<evidence type="ECO:0000313" key="2">
    <source>
        <dbReference type="EMBL" id="KAK4457993.1"/>
    </source>
</evidence>